<feature type="transmembrane region" description="Helical" evidence="1">
    <location>
        <begin position="82"/>
        <end position="101"/>
    </location>
</feature>
<geneLocation type="plasmid" evidence="2">
    <name>pEIB1</name>
</geneLocation>
<reference evidence="2" key="1">
    <citation type="journal article" date="2003" name="Acta Biochim. Biophys. Sin.">
        <title>DNA sequencing of a plasmid with virulence from marine fish pathogen Vibrio anguillarum.</title>
        <authorList>
            <person name="Wu H.Z."/>
            <person name="Zhang H.Z."/>
            <person name="Lu C.X."/>
            <person name="Liang N."/>
            <person name="Jin H.Y."/>
            <person name="Ma Y."/>
            <person name="Zhang Y.X."/>
        </authorList>
    </citation>
    <scope>NUCLEOTIDE SEQUENCE</scope>
    <source>
        <plasmid evidence="2">pEIB1</plasmid>
    </source>
</reference>
<accession>Q83XJ6</accession>
<evidence type="ECO:0000313" key="6">
    <source>
        <dbReference type="Proteomes" id="UP000722957"/>
    </source>
</evidence>
<proteinExistence type="predicted"/>
<dbReference type="EMBL" id="SCLC01000412">
    <property type="protein sequence ID" value="MBF4436846.1"/>
    <property type="molecule type" value="Genomic_DNA"/>
</dbReference>
<feature type="transmembrane region" description="Helical" evidence="1">
    <location>
        <begin position="9"/>
        <end position="31"/>
    </location>
</feature>
<evidence type="ECO:0000313" key="7">
    <source>
        <dbReference type="Proteomes" id="UP000726136"/>
    </source>
</evidence>
<dbReference type="Proteomes" id="UP000722957">
    <property type="component" value="Unassembled WGS sequence"/>
</dbReference>
<keyword evidence="2" id="KW-0614">Plasmid</keyword>
<keyword evidence="1" id="KW-1133">Transmembrane helix</keyword>
<reference evidence="6 7" key="4">
    <citation type="journal article" date="2021" name="PeerJ">
        <title>Analysis of 44 Vibrio anguillarum genomes reveals high genetic diversity.</title>
        <authorList>
            <person name="Hansen M.J."/>
            <person name="Dalsgaard I."/>
        </authorList>
    </citation>
    <scope>NUCLEOTIDE SEQUENCE [LARGE SCALE GENOMIC DNA]</scope>
    <source>
        <strain evidence="4 7">040915-1/1B</strain>
        <strain evidence="3 6">17-16730-2A</strain>
        <strain evidence="5">850617-1/1</strain>
    </source>
</reference>
<reference evidence="2" key="3">
    <citation type="journal article" date="2005" name="Arch. Microbiol.">
        <title>Gene cloning, expression and functional characterization of a phosphopantetheinyl transferase from Vibrio anguillarum serotype O1.</title>
        <authorList>
            <person name="Liu Q."/>
            <person name="Ma Y."/>
            <person name="Zhou L."/>
            <person name="Zhang Y."/>
        </authorList>
    </citation>
    <scope>NUCLEOTIDE SEQUENCE</scope>
    <source>
        <plasmid evidence="2">pEIB1</plasmid>
    </source>
</reference>
<gene>
    <name evidence="2" type="primary">JM10</name>
    <name evidence="3" type="ORF">EAY07_00010</name>
    <name evidence="4" type="ORF">EAY46_25195</name>
    <name evidence="5" type="ORF">ERJ77_20610</name>
</gene>
<name>Q83XJ6_VIBAN</name>
<keyword evidence="1" id="KW-0472">Membrane</keyword>
<dbReference type="KEGG" id="vau:VANGNB10_67p022c"/>
<dbReference type="AlphaFoldDB" id="Q83XJ6"/>
<evidence type="ECO:0000313" key="2">
    <source>
        <dbReference type="EMBL" id="AAO92364.1"/>
    </source>
</evidence>
<organism evidence="2">
    <name type="scientific">Vibrio anguillarum</name>
    <name type="common">Listonella anguillarum</name>
    <dbReference type="NCBI Taxonomy" id="55601"/>
    <lineage>
        <taxon>Bacteria</taxon>
        <taxon>Pseudomonadati</taxon>
        <taxon>Pseudomonadota</taxon>
        <taxon>Gammaproteobacteria</taxon>
        <taxon>Vibrionales</taxon>
        <taxon>Vibrionaceae</taxon>
        <taxon>Vibrio</taxon>
    </lineage>
</organism>
<dbReference type="OMA" id="YIECTSE"/>
<reference evidence="2" key="2">
    <citation type="journal article" date="2004" name="Arch. Microbiol.">
        <title>Cloning, identification and expression of an entE homologue angE from Vibrio anguillarum serotype O1.</title>
        <authorList>
            <person name="Liu Q."/>
            <person name="Ma Y."/>
            <person name="Wu H."/>
            <person name="Shao M."/>
            <person name="Liu H."/>
            <person name="Zhang Y."/>
        </authorList>
    </citation>
    <scope>NUCLEOTIDE SEQUENCE</scope>
    <source>
        <plasmid evidence="2">pEIB1</plasmid>
    </source>
</reference>
<evidence type="ECO:0000313" key="3">
    <source>
        <dbReference type="EMBL" id="MBF4270454.1"/>
    </source>
</evidence>
<protein>
    <submittedName>
        <fullName evidence="2">NADH dehydrogenase ND</fullName>
    </submittedName>
</protein>
<evidence type="ECO:0000313" key="4">
    <source>
        <dbReference type="EMBL" id="MBF4376284.1"/>
    </source>
</evidence>
<sequence>MKINRFKVFLYLGLFLAPFLSIFGYFSLQVINTLTAYESIVTIYSALNNASLFALFSITLIVTTFTIVVLLTGKSLRWMPKIILFILSGMVLISFIAGWTMTTITKKELDEKGYIECTSEREFALKYSSKTYVLPPETCD</sequence>
<dbReference type="EMBL" id="RDOM01000001">
    <property type="protein sequence ID" value="MBF4270454.1"/>
    <property type="molecule type" value="Genomic_DNA"/>
</dbReference>
<keyword evidence="7" id="KW-1185">Reference proteome</keyword>
<dbReference type="EMBL" id="RDPI01000686">
    <property type="protein sequence ID" value="MBF4376284.1"/>
    <property type="molecule type" value="Genomic_DNA"/>
</dbReference>
<feature type="transmembrane region" description="Helical" evidence="1">
    <location>
        <begin position="51"/>
        <end position="70"/>
    </location>
</feature>
<dbReference type="Proteomes" id="UP000726136">
    <property type="component" value="Unassembled WGS sequence"/>
</dbReference>
<evidence type="ECO:0000313" key="5">
    <source>
        <dbReference type="EMBL" id="MBF4436846.1"/>
    </source>
</evidence>
<evidence type="ECO:0000256" key="1">
    <source>
        <dbReference type="SAM" id="Phobius"/>
    </source>
</evidence>
<dbReference type="EMBL" id="AY255699">
    <property type="protein sequence ID" value="AAO92364.1"/>
    <property type="molecule type" value="Genomic_DNA"/>
</dbReference>
<dbReference type="RefSeq" id="WP_011154679.1">
    <property type="nucleotide sequence ID" value="NZ_CP020532.1"/>
</dbReference>
<dbReference type="Proteomes" id="UP000786185">
    <property type="component" value="Unassembled WGS sequence"/>
</dbReference>
<keyword evidence="1" id="KW-0812">Transmembrane</keyword>